<evidence type="ECO:0000256" key="6">
    <source>
        <dbReference type="ARBA" id="ARBA00022980"/>
    </source>
</evidence>
<proteinExistence type="inferred from homology"/>
<comment type="function">
    <text evidence="1 9">Binds 5S rRNA, forms part of the central protuberance of the 50S subunit.</text>
</comment>
<dbReference type="GO" id="GO:0009507">
    <property type="term" value="C:chloroplast"/>
    <property type="evidence" value="ECO:0007669"/>
    <property type="project" value="UniProtKB-SubCell"/>
</dbReference>
<protein>
    <recommendedName>
        <fullName evidence="8 9">Large ribosomal subunit protein uL18c</fullName>
    </recommendedName>
</protein>
<dbReference type="GO" id="GO:0006412">
    <property type="term" value="P:translation"/>
    <property type="evidence" value="ECO:0007669"/>
    <property type="project" value="UniProtKB-UniRule"/>
</dbReference>
<dbReference type="PANTHER" id="PTHR12899">
    <property type="entry name" value="39S RIBOSOMAL PROTEIN L18, MITOCHONDRIAL"/>
    <property type="match status" value="1"/>
</dbReference>
<keyword evidence="10" id="KW-0934">Plastid</keyword>
<comment type="similarity">
    <text evidence="2 9">Belongs to the universal ribosomal protein uL18 family.</text>
</comment>
<dbReference type="GO" id="GO:1990904">
    <property type="term" value="C:ribonucleoprotein complex"/>
    <property type="evidence" value="ECO:0007669"/>
    <property type="project" value="UniProtKB-KW"/>
</dbReference>
<sequence length="102" mass="11529">MTLQKTKKPRLYIFKSKKHIYANLIDDEKNKVITSSSTLSQDIKSEIKSFSNCYTAAIVGKHIGSKINKLGIKKVVFDRGKKIYHGQIKALADATREQGIIF</sequence>
<dbReference type="InterPro" id="IPR004389">
    <property type="entry name" value="Ribosomal_uL18_bac-type"/>
</dbReference>
<reference evidence="10" key="1">
    <citation type="journal article" date="2017" name="J. Phycol.">
        <title>Analysis of chloroplast genomes and a supermatrix inform reclassification of the Rhodomelaceae (Rhodophyta).</title>
        <authorList>
            <person name="Diaz-Tapia P."/>
            <person name="Maggs C.A."/>
            <person name="West J.A."/>
            <person name="Verbruggen H."/>
        </authorList>
    </citation>
    <scope>NUCLEOTIDE SEQUENCE</scope>
    <source>
        <strain evidence="10">PD899</strain>
    </source>
</reference>
<dbReference type="HAMAP" id="MF_01337_B">
    <property type="entry name" value="Ribosomal_uL18_B"/>
    <property type="match status" value="1"/>
</dbReference>
<evidence type="ECO:0000256" key="2">
    <source>
        <dbReference type="ARBA" id="ARBA00007116"/>
    </source>
</evidence>
<dbReference type="GO" id="GO:0008097">
    <property type="term" value="F:5S rRNA binding"/>
    <property type="evidence" value="ECO:0007669"/>
    <property type="project" value="TreeGrafter"/>
</dbReference>
<keyword evidence="6 9" id="KW-0689">Ribosomal protein</keyword>
<dbReference type="GeneID" id="33358652"/>
<dbReference type="SUPFAM" id="SSF53137">
    <property type="entry name" value="Translational machinery components"/>
    <property type="match status" value="1"/>
</dbReference>
<evidence type="ECO:0000313" key="10">
    <source>
        <dbReference type="EMBL" id="ARW65645.1"/>
    </source>
</evidence>
<dbReference type="RefSeq" id="YP_009396459.1">
    <property type="nucleotide sequence ID" value="NC_035282.1"/>
</dbReference>
<dbReference type="Gene3D" id="3.30.420.100">
    <property type="match status" value="1"/>
</dbReference>
<dbReference type="CDD" id="cd00432">
    <property type="entry name" value="Ribosomal_L18_L5e"/>
    <property type="match status" value="1"/>
</dbReference>
<dbReference type="NCBIfam" id="TIGR00060">
    <property type="entry name" value="L18_bact"/>
    <property type="match status" value="1"/>
</dbReference>
<evidence type="ECO:0000256" key="4">
    <source>
        <dbReference type="ARBA" id="ARBA00022730"/>
    </source>
</evidence>
<keyword evidence="7 9" id="KW-0687">Ribonucleoprotein</keyword>
<evidence type="ECO:0000256" key="1">
    <source>
        <dbReference type="ARBA" id="ARBA00003898"/>
    </source>
</evidence>
<dbReference type="InterPro" id="IPR005484">
    <property type="entry name" value="Ribosomal_uL18_bac/plant/anim"/>
</dbReference>
<dbReference type="GO" id="GO:0003735">
    <property type="term" value="F:structural constituent of ribosome"/>
    <property type="evidence" value="ECO:0007669"/>
    <property type="project" value="InterPro"/>
</dbReference>
<name>A0A1Z1MIJ8_9FLOR</name>
<keyword evidence="5 9" id="KW-0694">RNA-binding</keyword>
<accession>A0A1Z1MIJ8</accession>
<keyword evidence="4 9" id="KW-0699">rRNA-binding</keyword>
<evidence type="ECO:0000256" key="7">
    <source>
        <dbReference type="ARBA" id="ARBA00023274"/>
    </source>
</evidence>
<keyword evidence="10" id="KW-0150">Chloroplast</keyword>
<comment type="subunit">
    <text evidence="3 9">Part of the 50S ribosomal subunit; contacts the 5S rRNA.</text>
</comment>
<evidence type="ECO:0000256" key="8">
    <source>
        <dbReference type="ARBA" id="ARBA00035303"/>
    </source>
</evidence>
<comment type="subcellular location">
    <subcellularLocation>
        <location evidence="9">Plastid</location>
        <location evidence="9">Chloroplast</location>
    </subcellularLocation>
</comment>
<evidence type="ECO:0000256" key="5">
    <source>
        <dbReference type="ARBA" id="ARBA00022884"/>
    </source>
</evidence>
<dbReference type="Pfam" id="PF00861">
    <property type="entry name" value="Ribosomal_L18p"/>
    <property type="match status" value="1"/>
</dbReference>
<dbReference type="EMBL" id="MF101438">
    <property type="protein sequence ID" value="ARW65645.1"/>
    <property type="molecule type" value="Genomic_DNA"/>
</dbReference>
<organism evidence="10">
    <name type="scientific">Polysiphonia scopulorum</name>
    <dbReference type="NCBI Taxonomy" id="257860"/>
    <lineage>
        <taxon>Eukaryota</taxon>
        <taxon>Rhodophyta</taxon>
        <taxon>Florideophyceae</taxon>
        <taxon>Rhodymeniophycidae</taxon>
        <taxon>Ceramiales</taxon>
        <taxon>Rhodomelaceae</taxon>
        <taxon>Polysiphonioideae</taxon>
        <taxon>Polysiphonia</taxon>
    </lineage>
</organism>
<evidence type="ECO:0000256" key="9">
    <source>
        <dbReference type="HAMAP-Rule" id="MF_01337"/>
    </source>
</evidence>
<evidence type="ECO:0000256" key="3">
    <source>
        <dbReference type="ARBA" id="ARBA00011505"/>
    </source>
</evidence>
<geneLocation type="chloroplast" evidence="10"/>
<gene>
    <name evidence="9 10" type="primary">rpl18</name>
</gene>
<dbReference type="PANTHER" id="PTHR12899:SF3">
    <property type="entry name" value="LARGE RIBOSOMAL SUBUNIT PROTEIN UL18M"/>
    <property type="match status" value="1"/>
</dbReference>
<dbReference type="AlphaFoldDB" id="A0A1Z1MIJ8"/>
<dbReference type="GO" id="GO:0005840">
    <property type="term" value="C:ribosome"/>
    <property type="evidence" value="ECO:0007669"/>
    <property type="project" value="UniProtKB-KW"/>
</dbReference>
<dbReference type="InterPro" id="IPR057268">
    <property type="entry name" value="Ribosomal_L18"/>
</dbReference>